<evidence type="ECO:0000256" key="4">
    <source>
        <dbReference type="SAM" id="MobiDB-lite"/>
    </source>
</evidence>
<proteinExistence type="inferred from homology"/>
<dbReference type="PANTHER" id="PTHR32347">
    <property type="entry name" value="EFFLUX SYSTEM COMPONENT YKNX-RELATED"/>
    <property type="match status" value="1"/>
</dbReference>
<comment type="caution">
    <text evidence="7">The sequence shown here is derived from an EMBL/GenBank/DDBJ whole genome shotgun (WGS) entry which is preliminary data.</text>
</comment>
<evidence type="ECO:0000259" key="5">
    <source>
        <dbReference type="Pfam" id="PF25967"/>
    </source>
</evidence>
<keyword evidence="8" id="KW-1185">Reference proteome</keyword>
<dbReference type="GO" id="GO:0016020">
    <property type="term" value="C:membrane"/>
    <property type="evidence" value="ECO:0007669"/>
    <property type="project" value="InterPro"/>
</dbReference>
<dbReference type="NCBIfam" id="TIGR01730">
    <property type="entry name" value="RND_mfp"/>
    <property type="match status" value="1"/>
</dbReference>
<accession>A0A942UB99</accession>
<dbReference type="InterPro" id="IPR058627">
    <property type="entry name" value="MdtA-like_C"/>
</dbReference>
<dbReference type="InterPro" id="IPR011053">
    <property type="entry name" value="Single_hybrid_motif"/>
</dbReference>
<evidence type="ECO:0000256" key="3">
    <source>
        <dbReference type="ARBA" id="ARBA00023054"/>
    </source>
</evidence>
<dbReference type="GO" id="GO:0022857">
    <property type="term" value="F:transmembrane transporter activity"/>
    <property type="evidence" value="ECO:0007669"/>
    <property type="project" value="InterPro"/>
</dbReference>
<dbReference type="InterPro" id="IPR006143">
    <property type="entry name" value="RND_pump_MFP"/>
</dbReference>
<evidence type="ECO:0000256" key="2">
    <source>
        <dbReference type="ARBA" id="ARBA00009477"/>
    </source>
</evidence>
<feature type="domain" description="Multidrug resistance protein MdtA-like C-terminal permuted SH3" evidence="5">
    <location>
        <begin position="214"/>
        <end position="268"/>
    </location>
</feature>
<dbReference type="Gene3D" id="2.40.30.170">
    <property type="match status" value="1"/>
</dbReference>
<dbReference type="GO" id="GO:0030313">
    <property type="term" value="C:cell envelope"/>
    <property type="evidence" value="ECO:0007669"/>
    <property type="project" value="UniProtKB-SubCell"/>
</dbReference>
<keyword evidence="3" id="KW-0175">Coiled coil</keyword>
<feature type="domain" description="YknX-like beta-barrel" evidence="6">
    <location>
        <begin position="138"/>
        <end position="204"/>
    </location>
</feature>
<gene>
    <name evidence="7" type="ORF">KHA99_28020</name>
</gene>
<dbReference type="Gene3D" id="2.40.420.20">
    <property type="match status" value="1"/>
</dbReference>
<feature type="region of interest" description="Disordered" evidence="4">
    <location>
        <begin position="301"/>
        <end position="320"/>
    </location>
</feature>
<dbReference type="Proteomes" id="UP000679749">
    <property type="component" value="Unassembled WGS sequence"/>
</dbReference>
<evidence type="ECO:0000259" key="6">
    <source>
        <dbReference type="Pfam" id="PF25990"/>
    </source>
</evidence>
<evidence type="ECO:0000313" key="7">
    <source>
        <dbReference type="EMBL" id="MBS4216277.1"/>
    </source>
</evidence>
<comment type="similarity">
    <text evidence="2">Belongs to the membrane fusion protein (MFP) (TC 8.A.1) family.</text>
</comment>
<sequence length="320" mass="33763">MKKWILIAVSVLIVGYVGYQWYNSKNATQTASAQVRTATVQKGKLEVKISGSGAVQPVTSTDIKSNENNKIIDEVLWSPGEEVKAGEELITYTDGSDPVTAPADGMITSFSVAAGDRVTQGQVVAHLTNYKDLQTVVQVDELDITKIQVGQAVNIKVNALPDQTFTGKVSAVANEGTSSNGVSTFDVTIHFDQIDNLKVGMSTEASILTASKEDALYVPLDAVHTANGEKYVIVASNNSNGQSEQKTVKTGLANEDYVEITEGVSEGDILQLPQLATDSSSTTNTRGMMQGGFGAGMGGMGGFNRNGGGQWRSGGERSGN</sequence>
<dbReference type="Pfam" id="PF25990">
    <property type="entry name" value="Beta-barrel_YknX"/>
    <property type="match status" value="1"/>
</dbReference>
<evidence type="ECO:0000256" key="1">
    <source>
        <dbReference type="ARBA" id="ARBA00004196"/>
    </source>
</evidence>
<dbReference type="RefSeq" id="WP_213120803.1">
    <property type="nucleotide sequence ID" value="NZ_JAGYPF010000006.1"/>
</dbReference>
<dbReference type="Pfam" id="PF25967">
    <property type="entry name" value="RND-MFP_C"/>
    <property type="match status" value="1"/>
</dbReference>
<dbReference type="InterPro" id="IPR058636">
    <property type="entry name" value="Beta-barrel_YknX"/>
</dbReference>
<name>A0A942UB99_9BACI</name>
<reference evidence="7" key="1">
    <citation type="submission" date="2021-05" db="EMBL/GenBank/DDBJ databases">
        <title>Novel Bacillus species.</title>
        <authorList>
            <person name="Liu G."/>
        </authorList>
    </citation>
    <scope>NUCLEOTIDE SEQUENCE</scope>
    <source>
        <strain evidence="7">FJAT-49825</strain>
    </source>
</reference>
<organism evidence="7 8">
    <name type="scientific">Neobacillus rhizophilus</name>
    <dbReference type="NCBI Taxonomy" id="2833579"/>
    <lineage>
        <taxon>Bacteria</taxon>
        <taxon>Bacillati</taxon>
        <taxon>Bacillota</taxon>
        <taxon>Bacilli</taxon>
        <taxon>Bacillales</taxon>
        <taxon>Bacillaceae</taxon>
        <taxon>Neobacillus</taxon>
    </lineage>
</organism>
<dbReference type="SUPFAM" id="SSF51230">
    <property type="entry name" value="Single hybrid motif"/>
    <property type="match status" value="1"/>
</dbReference>
<protein>
    <submittedName>
        <fullName evidence="7">Efflux RND transporter periplasmic adaptor subunit</fullName>
    </submittedName>
</protein>
<dbReference type="AlphaFoldDB" id="A0A942UB99"/>
<comment type="subcellular location">
    <subcellularLocation>
        <location evidence="1">Cell envelope</location>
    </subcellularLocation>
</comment>
<dbReference type="EMBL" id="JAGYPF010000006">
    <property type="protein sequence ID" value="MBS4216277.1"/>
    <property type="molecule type" value="Genomic_DNA"/>
</dbReference>
<evidence type="ECO:0000313" key="8">
    <source>
        <dbReference type="Proteomes" id="UP000679749"/>
    </source>
</evidence>
<dbReference type="InterPro" id="IPR050465">
    <property type="entry name" value="UPF0194_transport"/>
</dbReference>